<accession>A0A938XTQ0</accession>
<evidence type="ECO:0000313" key="2">
    <source>
        <dbReference type="Proteomes" id="UP000774000"/>
    </source>
</evidence>
<dbReference type="GO" id="GO:0000428">
    <property type="term" value="C:DNA-directed RNA polymerase complex"/>
    <property type="evidence" value="ECO:0007669"/>
    <property type="project" value="UniProtKB-KW"/>
</dbReference>
<dbReference type="AlphaFoldDB" id="A0A938XTQ0"/>
<keyword evidence="1" id="KW-0804">Transcription</keyword>
<gene>
    <name evidence="1" type="ORF">JOC47_002216</name>
</gene>
<dbReference type="EMBL" id="JAFBDQ010000011">
    <property type="protein sequence ID" value="MBM7557350.1"/>
    <property type="molecule type" value="Genomic_DNA"/>
</dbReference>
<keyword evidence="2" id="KW-1185">Reference proteome</keyword>
<protein>
    <submittedName>
        <fullName evidence="1">DNA-directed RNA polymerase subunit RPC12/RpoP</fullName>
    </submittedName>
</protein>
<comment type="caution">
    <text evidence="1">The sequence shown here is derived from an EMBL/GenBank/DDBJ whole genome shotgun (WGS) entry which is preliminary data.</text>
</comment>
<name>A0A938XTQ0_9FIRM</name>
<proteinExistence type="predicted"/>
<keyword evidence="1" id="KW-0240">DNA-directed RNA polymerase</keyword>
<sequence length="62" mass="7008">MNPDYKPGTYINYPCSECGRKMRLKTDLKKLSGSDEATIECSECKIKKKYTAAELKAMLNAQ</sequence>
<evidence type="ECO:0000313" key="1">
    <source>
        <dbReference type="EMBL" id="MBM7557350.1"/>
    </source>
</evidence>
<dbReference type="Proteomes" id="UP000774000">
    <property type="component" value="Unassembled WGS sequence"/>
</dbReference>
<reference evidence="1" key="1">
    <citation type="submission" date="2021-01" db="EMBL/GenBank/DDBJ databases">
        <title>Genomic Encyclopedia of Type Strains, Phase IV (KMG-IV): sequencing the most valuable type-strain genomes for metagenomic binning, comparative biology and taxonomic classification.</title>
        <authorList>
            <person name="Goeker M."/>
        </authorList>
    </citation>
    <scope>NUCLEOTIDE SEQUENCE</scope>
    <source>
        <strain evidence="1">DSM 23230</strain>
    </source>
</reference>
<organism evidence="1 2">
    <name type="scientific">Halanaerobacter jeridensis</name>
    <dbReference type="NCBI Taxonomy" id="706427"/>
    <lineage>
        <taxon>Bacteria</taxon>
        <taxon>Bacillati</taxon>
        <taxon>Bacillota</taxon>
        <taxon>Clostridia</taxon>
        <taxon>Halanaerobiales</taxon>
        <taxon>Halobacteroidaceae</taxon>
        <taxon>Halanaerobacter</taxon>
    </lineage>
</organism>
<dbReference type="RefSeq" id="WP_204702105.1">
    <property type="nucleotide sequence ID" value="NZ_JAFBDQ010000011.1"/>
</dbReference>